<dbReference type="SUPFAM" id="SSF46689">
    <property type="entry name" value="Homeodomain-like"/>
    <property type="match status" value="1"/>
</dbReference>
<sequence>MNESADSQQLPAIDSRDDKEKEKSAKKDGKRQQRRNAFKGVVDRSKLTMFDLISYNPPLSEEQMAKEAEKKRESSESETVLAIEYNEENDEQNGEHEENDESADVTGPRVKVGPNGEIVLDEESCVIKRKKSKEKRPIYENSQHSSHHSTTYASFRNRFLSKSRWTEKETVRFYTALASVGTDFSLMADTFFKGKRSRLDLRNKFKKEERLHKQLIDYALKSSDLNNIPNIERLDELSSSTDEEGEKEKD</sequence>
<feature type="compositionally biased region" description="Acidic residues" evidence="2">
    <location>
        <begin position="241"/>
        <end position="250"/>
    </location>
</feature>
<dbReference type="EMBL" id="NCKU01005275">
    <property type="protein sequence ID" value="RWS04781.1"/>
    <property type="molecule type" value="Genomic_DNA"/>
</dbReference>
<feature type="compositionally biased region" description="Acidic residues" evidence="2">
    <location>
        <begin position="85"/>
        <end position="103"/>
    </location>
</feature>
<dbReference type="GO" id="GO:0070898">
    <property type="term" value="P:RNA polymerase III preinitiation complex assembly"/>
    <property type="evidence" value="ECO:0007669"/>
    <property type="project" value="TreeGrafter"/>
</dbReference>
<evidence type="ECO:0000313" key="4">
    <source>
        <dbReference type="EMBL" id="RWS04781.1"/>
    </source>
</evidence>
<dbReference type="STRING" id="1965070.A0A3S3NZB1"/>
<feature type="region of interest" description="Disordered" evidence="2">
    <location>
        <begin position="1"/>
        <end position="41"/>
    </location>
</feature>
<dbReference type="AlphaFoldDB" id="A0A3S3NZB1"/>
<dbReference type="GO" id="GO:0005634">
    <property type="term" value="C:nucleus"/>
    <property type="evidence" value="ECO:0007669"/>
    <property type="project" value="UniProtKB-SubCell"/>
</dbReference>
<organism evidence="4 5">
    <name type="scientific">Dinothrombium tinctorium</name>
    <dbReference type="NCBI Taxonomy" id="1965070"/>
    <lineage>
        <taxon>Eukaryota</taxon>
        <taxon>Metazoa</taxon>
        <taxon>Ecdysozoa</taxon>
        <taxon>Arthropoda</taxon>
        <taxon>Chelicerata</taxon>
        <taxon>Arachnida</taxon>
        <taxon>Acari</taxon>
        <taxon>Acariformes</taxon>
        <taxon>Trombidiformes</taxon>
        <taxon>Prostigmata</taxon>
        <taxon>Anystina</taxon>
        <taxon>Parasitengona</taxon>
        <taxon>Trombidioidea</taxon>
        <taxon>Trombidiidae</taxon>
        <taxon>Dinothrombium</taxon>
    </lineage>
</organism>
<comment type="subcellular location">
    <subcellularLocation>
        <location evidence="1">Nucleus</location>
    </subcellularLocation>
</comment>
<name>A0A3S3NZB1_9ACAR</name>
<dbReference type="Pfam" id="PF15963">
    <property type="entry name" value="Myb_DNA-bind_7"/>
    <property type="match status" value="1"/>
</dbReference>
<evidence type="ECO:0000256" key="1">
    <source>
        <dbReference type="ARBA" id="ARBA00004123"/>
    </source>
</evidence>
<dbReference type="OrthoDB" id="272624at2759"/>
<dbReference type="PANTHER" id="PTHR22929">
    <property type="entry name" value="RNA POLYMERASE III TRANSCRIPTION INITIATION FACTOR B"/>
    <property type="match status" value="1"/>
</dbReference>
<proteinExistence type="predicted"/>
<dbReference type="SMART" id="SM00717">
    <property type="entry name" value="SANT"/>
    <property type="match status" value="1"/>
</dbReference>
<feature type="compositionally biased region" description="Basic and acidic residues" evidence="2">
    <location>
        <begin position="63"/>
        <end position="75"/>
    </location>
</feature>
<dbReference type="GO" id="GO:0001156">
    <property type="term" value="F:TFIIIC-class transcription factor complex binding"/>
    <property type="evidence" value="ECO:0007669"/>
    <property type="project" value="TreeGrafter"/>
</dbReference>
<dbReference type="GO" id="GO:0000126">
    <property type="term" value="C:transcription factor TFIIIB complex"/>
    <property type="evidence" value="ECO:0007669"/>
    <property type="project" value="TreeGrafter"/>
</dbReference>
<evidence type="ECO:0000259" key="3">
    <source>
        <dbReference type="SMART" id="SM00717"/>
    </source>
</evidence>
<feature type="compositionally biased region" description="Basic and acidic residues" evidence="2">
    <location>
        <begin position="14"/>
        <end position="31"/>
    </location>
</feature>
<comment type="caution">
    <text evidence="4">The sequence shown here is derived from an EMBL/GenBank/DDBJ whole genome shotgun (WGS) entry which is preliminary data.</text>
</comment>
<dbReference type="PANTHER" id="PTHR22929:SF0">
    <property type="entry name" value="TRANSCRIPTION FACTOR TFIIIB COMPONENT B'' HOMOLOG"/>
    <property type="match status" value="1"/>
</dbReference>
<keyword evidence="5" id="KW-1185">Reference proteome</keyword>
<evidence type="ECO:0000256" key="2">
    <source>
        <dbReference type="SAM" id="MobiDB-lite"/>
    </source>
</evidence>
<feature type="domain" description="Myb-like" evidence="3">
    <location>
        <begin position="161"/>
        <end position="211"/>
    </location>
</feature>
<protein>
    <recommendedName>
        <fullName evidence="3">Myb-like domain-containing protein</fullName>
    </recommendedName>
</protein>
<dbReference type="InterPro" id="IPR039467">
    <property type="entry name" value="TFIIIB_B''_Myb"/>
</dbReference>
<evidence type="ECO:0000313" key="5">
    <source>
        <dbReference type="Proteomes" id="UP000285301"/>
    </source>
</evidence>
<feature type="region of interest" description="Disordered" evidence="2">
    <location>
        <begin position="231"/>
        <end position="250"/>
    </location>
</feature>
<dbReference type="InterPro" id="IPR009057">
    <property type="entry name" value="Homeodomain-like_sf"/>
</dbReference>
<accession>A0A3S3NZB1</accession>
<dbReference type="InterPro" id="IPR001005">
    <property type="entry name" value="SANT/Myb"/>
</dbReference>
<gene>
    <name evidence="4" type="ORF">B4U79_14524</name>
</gene>
<reference evidence="4 5" key="1">
    <citation type="journal article" date="2018" name="Gigascience">
        <title>Genomes of trombidid mites reveal novel predicted allergens and laterally-transferred genes associated with secondary metabolism.</title>
        <authorList>
            <person name="Dong X."/>
            <person name="Chaisiri K."/>
            <person name="Xia D."/>
            <person name="Armstrong S.D."/>
            <person name="Fang Y."/>
            <person name="Donnelly M.J."/>
            <person name="Kadowaki T."/>
            <person name="McGarry J.W."/>
            <person name="Darby A.C."/>
            <person name="Makepeace B.L."/>
        </authorList>
    </citation>
    <scope>NUCLEOTIDE SEQUENCE [LARGE SCALE GENOMIC DNA]</scope>
    <source>
        <strain evidence="4">UoL-WK</strain>
    </source>
</reference>
<dbReference type="Proteomes" id="UP000285301">
    <property type="component" value="Unassembled WGS sequence"/>
</dbReference>
<feature type="compositionally biased region" description="Polar residues" evidence="2">
    <location>
        <begin position="1"/>
        <end position="10"/>
    </location>
</feature>
<feature type="region of interest" description="Disordered" evidence="2">
    <location>
        <begin position="54"/>
        <end position="114"/>
    </location>
</feature>